<proteinExistence type="predicted"/>
<dbReference type="InterPro" id="IPR028957">
    <property type="entry name" value="Imm50"/>
</dbReference>
<organism evidence="1 2">
    <name type="scientific">Pantoea cypripedii</name>
    <name type="common">Pectobacterium cypripedii</name>
    <name type="synonym">Erwinia cypripedii</name>
    <dbReference type="NCBI Taxonomy" id="55209"/>
    <lineage>
        <taxon>Bacteria</taxon>
        <taxon>Pseudomonadati</taxon>
        <taxon>Pseudomonadota</taxon>
        <taxon>Gammaproteobacteria</taxon>
        <taxon>Enterobacterales</taxon>
        <taxon>Erwiniaceae</taxon>
        <taxon>Pantoea</taxon>
    </lineage>
</organism>
<dbReference type="AlphaFoldDB" id="A0A1X1F028"/>
<accession>A0A1X1F028</accession>
<sequence length="129" mass="14910">MWFDNALHKEKVVHMLGGELCVDCAEFQGFYFNEISSLKVYLIVRGIPKIHPKKWDEKRSNAIALTLGFVGIKKFKSEGNRINFICSPKIDSTVGNAVIRIENENFNFFCEAEFLDIEGITPYNDERWD</sequence>
<evidence type="ECO:0000313" key="2">
    <source>
        <dbReference type="Proteomes" id="UP000193749"/>
    </source>
</evidence>
<dbReference type="Pfam" id="PF15594">
    <property type="entry name" value="Imm50"/>
    <property type="match status" value="1"/>
</dbReference>
<reference evidence="1 2" key="1">
    <citation type="journal article" date="2017" name="Antonie Van Leeuwenhoek">
        <title>Phylogenomic resolution of the bacterial genus Pantoea and its relationship with Erwinia and Tatumella.</title>
        <authorList>
            <person name="Palmer M."/>
            <person name="Steenkamp E.T."/>
            <person name="Coetzee M.P."/>
            <person name="Chan W.Y."/>
            <person name="van Zyl E."/>
            <person name="De Maayer P."/>
            <person name="Coutinho T.A."/>
            <person name="Blom J."/>
            <person name="Smits T.H."/>
            <person name="Duffy B."/>
            <person name="Venter S.N."/>
        </authorList>
    </citation>
    <scope>NUCLEOTIDE SEQUENCE [LARGE SCALE GENOMIC DNA]</scope>
    <source>
        <strain evidence="1 2">LMG 2657</strain>
    </source>
</reference>
<gene>
    <name evidence="1" type="ORF">HA50_00010</name>
</gene>
<evidence type="ECO:0008006" key="3">
    <source>
        <dbReference type="Google" id="ProtNLM"/>
    </source>
</evidence>
<dbReference type="EMBL" id="MLJI01000001">
    <property type="protein sequence ID" value="ORM95656.1"/>
    <property type="molecule type" value="Genomic_DNA"/>
</dbReference>
<name>A0A1X1F028_PANCY</name>
<dbReference type="STRING" id="55209.HA50_00010"/>
<protein>
    <recommendedName>
        <fullName evidence="3">Immunity protein 50</fullName>
    </recommendedName>
</protein>
<evidence type="ECO:0000313" key="1">
    <source>
        <dbReference type="EMBL" id="ORM95656.1"/>
    </source>
</evidence>
<comment type="caution">
    <text evidence="1">The sequence shown here is derived from an EMBL/GenBank/DDBJ whole genome shotgun (WGS) entry which is preliminary data.</text>
</comment>
<keyword evidence="2" id="KW-1185">Reference proteome</keyword>
<dbReference type="Proteomes" id="UP000193749">
    <property type="component" value="Unassembled WGS sequence"/>
</dbReference>